<sequence>MVLYGTLINGAFILVGGLLGLLFSNIPEKVKETVMQAISLAVILIGLKMAFETDDIIVLLLSLITGAFIGEFLHIEDKINDFGNWIEGKFATPGKQISIAQGFVTASLIYVVGAMAIVGALDSGLRGDHEILITKGILDGFSALVFTSMMGYGVILSVIPVILYEGAIALLAKQIELLVPHDFLNGLIVQMTGVGGLLIVAIGLNLLNLTKIRIGNLIPALITVIAVYGIYILF</sequence>
<dbReference type="Pfam" id="PF04474">
    <property type="entry name" value="DUF554"/>
    <property type="match status" value="1"/>
</dbReference>
<keyword evidence="1" id="KW-1133">Transmembrane helix</keyword>
<keyword evidence="3" id="KW-1185">Reference proteome</keyword>
<name>A0ABY9KVS8_9BACI</name>
<feature type="transmembrane region" description="Helical" evidence="1">
    <location>
        <begin position="56"/>
        <end position="75"/>
    </location>
</feature>
<organism evidence="2 3">
    <name type="scientific">Aciduricibacillus chroicocephali</name>
    <dbReference type="NCBI Taxonomy" id="3054939"/>
    <lineage>
        <taxon>Bacteria</taxon>
        <taxon>Bacillati</taxon>
        <taxon>Bacillota</taxon>
        <taxon>Bacilli</taxon>
        <taxon>Bacillales</taxon>
        <taxon>Bacillaceae</taxon>
        <taxon>Aciduricibacillus</taxon>
    </lineage>
</organism>
<gene>
    <name evidence="2" type="ORF">QR721_13790</name>
</gene>
<feature type="transmembrane region" description="Helical" evidence="1">
    <location>
        <begin position="99"/>
        <end position="121"/>
    </location>
</feature>
<accession>A0ABY9KVS8</accession>
<reference evidence="2" key="1">
    <citation type="submission" date="2023-06" db="EMBL/GenBank/DDBJ databases">
        <title>A Treasure from Seagulls: Isolation and Description of Aciduricobacillus qingdaonensis gen. nov., sp. nov., a Rare Obligately Uric Acid-utilizing Member in the Family Bacillaceae.</title>
        <authorList>
            <person name="Liu W."/>
            <person name="Wang B."/>
        </authorList>
    </citation>
    <scope>NUCLEOTIDE SEQUENCE</scope>
    <source>
        <strain evidence="2">44XB</strain>
    </source>
</reference>
<evidence type="ECO:0000313" key="2">
    <source>
        <dbReference type="EMBL" id="WLV24694.1"/>
    </source>
</evidence>
<dbReference type="PANTHER" id="PTHR36111:SF2">
    <property type="entry name" value="INNER MEMBRANE PROTEIN"/>
    <property type="match status" value="1"/>
</dbReference>
<evidence type="ECO:0000256" key="1">
    <source>
        <dbReference type="SAM" id="Phobius"/>
    </source>
</evidence>
<dbReference type="Proteomes" id="UP001180087">
    <property type="component" value="Chromosome"/>
</dbReference>
<keyword evidence="1" id="KW-0812">Transmembrane</keyword>
<feature type="transmembrane region" description="Helical" evidence="1">
    <location>
        <begin position="183"/>
        <end position="207"/>
    </location>
</feature>
<feature type="transmembrane region" description="Helical" evidence="1">
    <location>
        <begin position="141"/>
        <end position="163"/>
    </location>
</feature>
<dbReference type="EMBL" id="CP129113">
    <property type="protein sequence ID" value="WLV24694.1"/>
    <property type="molecule type" value="Genomic_DNA"/>
</dbReference>
<protein>
    <submittedName>
        <fullName evidence="2">DUF554 domain-containing protein</fullName>
    </submittedName>
</protein>
<feature type="transmembrane region" description="Helical" evidence="1">
    <location>
        <begin position="214"/>
        <end position="233"/>
    </location>
</feature>
<keyword evidence="1" id="KW-0472">Membrane</keyword>
<dbReference type="InterPro" id="IPR007563">
    <property type="entry name" value="DUF554"/>
</dbReference>
<dbReference type="PANTHER" id="PTHR36111">
    <property type="entry name" value="INNER MEMBRANE PROTEIN-RELATED"/>
    <property type="match status" value="1"/>
</dbReference>
<proteinExistence type="predicted"/>
<evidence type="ECO:0000313" key="3">
    <source>
        <dbReference type="Proteomes" id="UP001180087"/>
    </source>
</evidence>
<feature type="transmembrane region" description="Helical" evidence="1">
    <location>
        <begin position="7"/>
        <end position="27"/>
    </location>
</feature>
<dbReference type="RefSeq" id="WP_348027984.1">
    <property type="nucleotide sequence ID" value="NZ_CP129113.1"/>
</dbReference>
<feature type="transmembrane region" description="Helical" evidence="1">
    <location>
        <begin position="33"/>
        <end position="51"/>
    </location>
</feature>